<sequence length="508" mass="54993">MLQRRADDTGLDGISSGNTAWVLASTALVFIMIPGLGYFYSGMVRSKNAVSLVLLCTMAMAVVAIQWAIWGYSLAFSHTAKSAVIGNLHNFMLLRLEETTHPNASTIPESLYMLFQGLFAALTCALTVGAAAERMRIMPCVPYFFLWTTLVYCPIAYWTWSRRGFLSLLGVLDFAGGTPVEVCSGFSALANSLVLGKRHGYGEEQFAPHNFLNILLGTALLWFGWFGFNSGSVVAADGRAGIAMVTTHLAGSVAGVTWALIAYFRFDRKLSSFHFCSGVVSGLVSITPAAGFVSPWAAMVFGVVSGVVCHFAVDLKEKLHFDDALDVFAVHGMGGVVGNLLTGIFADKEVALLSGMTIKGGWMNRNWKQFPIQMASTAAGGLWAFGMTFIILYLMNLVPFLRMRVPQEAEVTGLDLAEMGEAGYGYFGPHFHPKVTQVRSGTASFTLGDSNGGSTMGIDYLRRFQSDPPREYSPSDSEKIHPNYPTKPPRVGTAPPPLGKDLDQSPEE</sequence>
<evidence type="ECO:0000313" key="1">
    <source>
        <dbReference type="EMBL" id="KAJ1674505.1"/>
    </source>
</evidence>
<reference evidence="1" key="1">
    <citation type="submission" date="2022-06" db="EMBL/GenBank/DDBJ databases">
        <title>Phylogenomic reconstructions and comparative analyses of Kickxellomycotina fungi.</title>
        <authorList>
            <person name="Reynolds N.K."/>
            <person name="Stajich J.E."/>
            <person name="Barry K."/>
            <person name="Grigoriev I.V."/>
            <person name="Crous P."/>
            <person name="Smith M.E."/>
        </authorList>
    </citation>
    <scope>NUCLEOTIDE SEQUENCE</scope>
    <source>
        <strain evidence="1">RSA 2271</strain>
    </source>
</reference>
<organism evidence="1 2">
    <name type="scientific">Spiromyces aspiralis</name>
    <dbReference type="NCBI Taxonomy" id="68401"/>
    <lineage>
        <taxon>Eukaryota</taxon>
        <taxon>Fungi</taxon>
        <taxon>Fungi incertae sedis</taxon>
        <taxon>Zoopagomycota</taxon>
        <taxon>Kickxellomycotina</taxon>
        <taxon>Kickxellomycetes</taxon>
        <taxon>Kickxellales</taxon>
        <taxon>Kickxellaceae</taxon>
        <taxon>Spiromyces</taxon>
    </lineage>
</organism>
<name>A0ACC1HES3_9FUNG</name>
<evidence type="ECO:0000313" key="2">
    <source>
        <dbReference type="Proteomes" id="UP001145114"/>
    </source>
</evidence>
<keyword evidence="2" id="KW-1185">Reference proteome</keyword>
<dbReference type="EMBL" id="JAMZIH010005914">
    <property type="protein sequence ID" value="KAJ1674505.1"/>
    <property type="molecule type" value="Genomic_DNA"/>
</dbReference>
<accession>A0ACC1HES3</accession>
<gene>
    <name evidence="1" type="ORF">EV182_003143</name>
</gene>
<proteinExistence type="predicted"/>
<protein>
    <submittedName>
        <fullName evidence="1">Uncharacterized protein</fullName>
    </submittedName>
</protein>
<dbReference type="Proteomes" id="UP001145114">
    <property type="component" value="Unassembled WGS sequence"/>
</dbReference>
<comment type="caution">
    <text evidence="1">The sequence shown here is derived from an EMBL/GenBank/DDBJ whole genome shotgun (WGS) entry which is preliminary data.</text>
</comment>